<dbReference type="Pfam" id="PF08242">
    <property type="entry name" value="Methyltransf_12"/>
    <property type="match status" value="1"/>
</dbReference>
<keyword evidence="2" id="KW-0597">Phosphoprotein</keyword>
<dbReference type="PANTHER" id="PTHR43775:SF29">
    <property type="entry name" value="ASPERFURANONE POLYKETIDE SYNTHASE AFOG-RELATED"/>
    <property type="match status" value="1"/>
</dbReference>
<dbReference type="PANTHER" id="PTHR43775">
    <property type="entry name" value="FATTY ACID SYNTHASE"/>
    <property type="match status" value="1"/>
</dbReference>
<dbReference type="GO" id="GO:0008299">
    <property type="term" value="P:isoprenoid biosynthetic process"/>
    <property type="evidence" value="ECO:0007669"/>
    <property type="project" value="InterPro"/>
</dbReference>
<dbReference type="SUPFAM" id="SSF48576">
    <property type="entry name" value="Terpenoid synthases"/>
    <property type="match status" value="1"/>
</dbReference>
<dbReference type="InterPro" id="IPR008949">
    <property type="entry name" value="Isoprenoid_synthase_dom_sf"/>
</dbReference>
<dbReference type="VEuPathDB" id="FungiDB:EYZ11_007159"/>
<dbReference type="Gene3D" id="3.30.70.3290">
    <property type="match status" value="1"/>
</dbReference>
<evidence type="ECO:0000259" key="9">
    <source>
        <dbReference type="PROSITE" id="PS52019"/>
    </source>
</evidence>
<dbReference type="Gene3D" id="3.40.366.10">
    <property type="entry name" value="Malonyl-Coenzyme A Acyl Carrier Protein, domain 2"/>
    <property type="match status" value="1"/>
</dbReference>
<evidence type="ECO:0000256" key="2">
    <source>
        <dbReference type="ARBA" id="ARBA00022553"/>
    </source>
</evidence>
<evidence type="ECO:0000256" key="7">
    <source>
        <dbReference type="PROSITE-ProRule" id="PRU01363"/>
    </source>
</evidence>
<dbReference type="Proteomes" id="UP000324241">
    <property type="component" value="Unassembled WGS sequence"/>
</dbReference>
<keyword evidence="4" id="KW-0560">Oxidoreductase</keyword>
<dbReference type="GO" id="GO:0004659">
    <property type="term" value="F:prenyltransferase activity"/>
    <property type="evidence" value="ECO:0007669"/>
    <property type="project" value="InterPro"/>
</dbReference>
<dbReference type="InterPro" id="IPR000092">
    <property type="entry name" value="Polyprenyl_synt"/>
</dbReference>
<dbReference type="GeneID" id="54324513"/>
<dbReference type="Pfam" id="PF00698">
    <property type="entry name" value="Acyl_transf_1"/>
    <property type="match status" value="1"/>
</dbReference>
<dbReference type="GO" id="GO:0043386">
    <property type="term" value="P:mycotoxin biosynthetic process"/>
    <property type="evidence" value="ECO:0007669"/>
    <property type="project" value="UniProtKB-ARBA"/>
</dbReference>
<dbReference type="GO" id="GO:0046165">
    <property type="term" value="P:alcohol biosynthetic process"/>
    <property type="evidence" value="ECO:0007669"/>
    <property type="project" value="UniProtKB-ARBA"/>
</dbReference>
<dbReference type="InterPro" id="IPR029063">
    <property type="entry name" value="SAM-dependent_MTases_sf"/>
</dbReference>
<keyword evidence="6" id="KW-0012">Acyltransferase</keyword>
<keyword evidence="5" id="KW-0511">Multifunctional enzyme</keyword>
<dbReference type="EMBL" id="QUQM01000002">
    <property type="protein sequence ID" value="KAA8652902.1"/>
    <property type="molecule type" value="Genomic_DNA"/>
</dbReference>
<dbReference type="RefSeq" id="XP_033432263.1">
    <property type="nucleotide sequence ID" value="XM_033566506.1"/>
</dbReference>
<dbReference type="CDD" id="cd02440">
    <property type="entry name" value="AdoMet_MTases"/>
    <property type="match status" value="1"/>
</dbReference>
<feature type="region of interest" description="N-terminal hotdog fold" evidence="7">
    <location>
        <begin position="912"/>
        <end position="1047"/>
    </location>
</feature>
<evidence type="ECO:0000256" key="1">
    <source>
        <dbReference type="ARBA" id="ARBA00022450"/>
    </source>
</evidence>
<dbReference type="GO" id="GO:0006633">
    <property type="term" value="P:fatty acid biosynthetic process"/>
    <property type="evidence" value="ECO:0007669"/>
    <property type="project" value="InterPro"/>
</dbReference>
<dbReference type="VEuPathDB" id="FungiDB:EYZ11_007155"/>
<accession>A0A5M9N0Q1</accession>
<dbReference type="PROSITE" id="PS52004">
    <property type="entry name" value="KS3_2"/>
    <property type="match status" value="1"/>
</dbReference>
<dbReference type="InterPro" id="IPR049900">
    <property type="entry name" value="PKS_mFAS_DH"/>
</dbReference>
<dbReference type="SUPFAM" id="SSF55048">
    <property type="entry name" value="Probable ACP-binding domain of malonyl-CoA ACP transacylase"/>
    <property type="match status" value="1"/>
</dbReference>
<keyword evidence="1" id="KW-0596">Phosphopantetheine</keyword>
<feature type="region of interest" description="C-terminal hotdog fold" evidence="7">
    <location>
        <begin position="1061"/>
        <end position="1214"/>
    </location>
</feature>
<dbReference type="Pfam" id="PF00348">
    <property type="entry name" value="polyprenyl_synt"/>
    <property type="match status" value="1"/>
</dbReference>
<dbReference type="Pfam" id="PF00109">
    <property type="entry name" value="ketoacyl-synt"/>
    <property type="match status" value="1"/>
</dbReference>
<dbReference type="Pfam" id="PF02801">
    <property type="entry name" value="Ketoacyl-synt_C"/>
    <property type="match status" value="1"/>
</dbReference>
<dbReference type="InterPro" id="IPR032821">
    <property type="entry name" value="PKS_assoc"/>
</dbReference>
<dbReference type="SUPFAM" id="SSF53335">
    <property type="entry name" value="S-adenosyl-L-methionine-dependent methyltransferases"/>
    <property type="match status" value="1"/>
</dbReference>
<evidence type="ECO:0000313" key="11">
    <source>
        <dbReference type="Proteomes" id="UP000324241"/>
    </source>
</evidence>
<dbReference type="PROSITE" id="PS52019">
    <property type="entry name" value="PKS_MFAS_DH"/>
    <property type="match status" value="1"/>
</dbReference>
<dbReference type="CDD" id="cd00833">
    <property type="entry name" value="PKS"/>
    <property type="match status" value="1"/>
</dbReference>
<gene>
    <name evidence="10" type="ORF">ATNIH1004_001811</name>
</gene>
<protein>
    <submittedName>
        <fullName evidence="10">Type I Polyketide synthases (Type I PKS)</fullName>
    </submittedName>
</protein>
<evidence type="ECO:0000313" key="10">
    <source>
        <dbReference type="EMBL" id="KAA8652902.1"/>
    </source>
</evidence>
<dbReference type="SFLD" id="SFLDS00005">
    <property type="entry name" value="Isoprenoid_Synthase_Type_I"/>
    <property type="match status" value="1"/>
</dbReference>
<dbReference type="Pfam" id="PF16197">
    <property type="entry name" value="KAsynt_C_assoc"/>
    <property type="match status" value="1"/>
</dbReference>
<dbReference type="SUPFAM" id="SSF53901">
    <property type="entry name" value="Thiolase-like"/>
    <property type="match status" value="1"/>
</dbReference>
<evidence type="ECO:0000256" key="3">
    <source>
        <dbReference type="ARBA" id="ARBA00022679"/>
    </source>
</evidence>
<dbReference type="SMART" id="SM00827">
    <property type="entry name" value="PKS_AT"/>
    <property type="match status" value="1"/>
</dbReference>
<dbReference type="InterPro" id="IPR042104">
    <property type="entry name" value="PKS_dehydratase_sf"/>
</dbReference>
<name>A0A5M9N0Q1_9EURO</name>
<dbReference type="InterPro" id="IPR050091">
    <property type="entry name" value="PKS_NRPS_Biosynth_Enz"/>
</dbReference>
<dbReference type="InterPro" id="IPR014030">
    <property type="entry name" value="Ketoacyl_synth_N"/>
</dbReference>
<dbReference type="GO" id="GO:0004315">
    <property type="term" value="F:3-oxoacyl-[acyl-carrier-protein] synthase activity"/>
    <property type="evidence" value="ECO:0007669"/>
    <property type="project" value="InterPro"/>
</dbReference>
<comment type="caution">
    <text evidence="10">The sequence shown here is derived from an EMBL/GenBank/DDBJ whole genome shotgun (WGS) entry which is preliminary data.</text>
</comment>
<dbReference type="GO" id="GO:0016491">
    <property type="term" value="F:oxidoreductase activity"/>
    <property type="evidence" value="ECO:0007669"/>
    <property type="project" value="UniProtKB-KW"/>
</dbReference>
<dbReference type="PROSITE" id="PS00606">
    <property type="entry name" value="KS3_1"/>
    <property type="match status" value="1"/>
</dbReference>
<evidence type="ECO:0000256" key="6">
    <source>
        <dbReference type="ARBA" id="ARBA00023315"/>
    </source>
</evidence>
<comment type="caution">
    <text evidence="7">Lacks conserved residue(s) required for the propagation of feature annotation.</text>
</comment>
<organism evidence="10 11">
    <name type="scientific">Aspergillus tanneri</name>
    <dbReference type="NCBI Taxonomy" id="1220188"/>
    <lineage>
        <taxon>Eukaryota</taxon>
        <taxon>Fungi</taxon>
        <taxon>Dikarya</taxon>
        <taxon>Ascomycota</taxon>
        <taxon>Pezizomycotina</taxon>
        <taxon>Eurotiomycetes</taxon>
        <taxon>Eurotiomycetidae</taxon>
        <taxon>Eurotiales</taxon>
        <taxon>Aspergillaceae</taxon>
        <taxon>Aspergillus</taxon>
        <taxon>Aspergillus subgen. Circumdati</taxon>
    </lineage>
</organism>
<dbReference type="Gene3D" id="1.10.600.10">
    <property type="entry name" value="Farnesyl Diphosphate Synthase"/>
    <property type="match status" value="1"/>
</dbReference>
<evidence type="ECO:0000256" key="5">
    <source>
        <dbReference type="ARBA" id="ARBA00023268"/>
    </source>
</evidence>
<reference evidence="10 11" key="1">
    <citation type="submission" date="2019-08" db="EMBL/GenBank/DDBJ databases">
        <title>The genome sequence of a newly discovered highly antifungal drug resistant Aspergillus species, Aspergillus tanneri NIH 1004.</title>
        <authorList>
            <person name="Mounaud S."/>
            <person name="Singh I."/>
            <person name="Joardar V."/>
            <person name="Pakala S."/>
            <person name="Pakala S."/>
            <person name="Venepally P."/>
            <person name="Chung J.K."/>
            <person name="Losada L."/>
            <person name="Nierman W.C."/>
        </authorList>
    </citation>
    <scope>NUCLEOTIDE SEQUENCE [LARGE SCALE GENOMIC DNA]</scope>
    <source>
        <strain evidence="10 11">NIH1004</strain>
    </source>
</reference>
<feature type="domain" description="Ketosynthase family 3 (KS3)" evidence="8">
    <location>
        <begin position="1"/>
        <end position="418"/>
    </location>
</feature>
<proteinExistence type="predicted"/>
<dbReference type="InterPro" id="IPR016039">
    <property type="entry name" value="Thiolase-like"/>
</dbReference>
<dbReference type="InterPro" id="IPR014043">
    <property type="entry name" value="Acyl_transferase_dom"/>
</dbReference>
<evidence type="ECO:0000256" key="4">
    <source>
        <dbReference type="ARBA" id="ARBA00023002"/>
    </source>
</evidence>
<sequence>MEVAIIGIGLRFPGRASNPEGLWDVLIAKESTWSPIPLERFGPKASRSEQSTRINGGHFLERGLASFDAGFFQVADKEAEGMDPQQRLLLEVSYEALENAGIRLGSISGTNTAVYIGKFTQDYDILLAKDGVSTGRYAATGTGQAILANRLSYFYNLNGPSVTIDTACSASLVALHLARQTILTGESELAIVGGVNLMCESSTMVSLDELGVLSTKGRSYPFDSRADGYGRGEGCASLILKRFDAAVRDGDPVRAVIRGSGVNSDGRTTGLTFPNGQAQQTLMRNVYQNAGLDSRDTVFVEAHGTGTPTGDPIEARAIHEVFRQNKAPPLYLGSVKGNIGHLEGASGLAGVIKAVLSLEKGLIPPTCNFEHPNPRIPLEQWQLQVPETILKWPPNAVRRASVSSFGYGGTNAHVILQGGYDLNKMIPLPSIHAEAQSPNNQMSGAQLVQNIASYVGSRPYGDREFMSSLAYTLSEKRSLLRYRLALSASTPAELETVLRRSPQKMNKSVKTPYLGFVFTGMGAQWIGMGLELLQQYPVFEKSFTRADAWLRALGCPWTATGEAAKTGEQSLINEPQISQVLCVVIQMALVDLLASWNVYPTATVGHSGGEIPAAYAAGALSFESALKVAYFRGLLSSQLAEKDRNVGGMLAVGLTPTAAESYLGRITKGKVSVACYNSPSSITVAGELPALEELEQQLSQNNIFLRRLNVSLAYHSPQLHQVADKCREVLQDIQPQTNDRVKFYSSVEGGELPTSALGTEYWVRNMTCPVRFSAALEKMYQDSRRKGNIISMLLEVGPHSALAAPIRQTLDILNPGDKPTYASCLIRNVNAVSTMHAAASALFTVGCPIDVPQVNGHGVSATSPKVLVDLPPYPWNHSTEYWATPLLKPVDYPQMDFDTSLSHPPTTTADCGSLLGRFESNPQRHSFTWSRSIRVSDVTWAEQYIINGGLSCPPASLIWTVIEALLNVTAEGLGSNTVDLRDVHLVKPLVFENRLQDIETKLVLIDSMSKDESDISARYVFHLMSKTGNELWSDHLRGSVALANDLILHSPSASVPEAVCSDPVDIEKFYQQLGGLGLCLGPSFRTSIESSISATTLNAHCLVGPPNKVLCKTEALVTSLQNVLHVVLPALISHGLTPAWLLGNPASIAHMTLRTGACDIFRGQQEVSCMSRLKDKNKVECDIVAFGGEGQIISQPLMQLRGVTIILANGHSPGLVSTQSTAGQLHRSICSNTRSLAQHQQGKEVDLRGEPDSTISHMIHALDKAASFFVQSSLDRITQDDIGRMTEYHRQLFDMLQSIQSHSEYGPGACSGPEEQKRTLADVKKSVLNCGPEGKMLCRIGENLVRIFRREVDPLSLMLEGDLLSDYYRSALGVPRCHAILADLLDKLTTTHKNLAILEVGAGTGASTLAILQALSRHEAGQTPLWRYDFTDISPGFFEKARRAFKLWAKYMSYRVFNLEHDAVAQGFQRETYDVIVAADVIHATKSIKKTLENLRGLLKPEGKLIFVDLTNPPLRWSMVFGTLPGWWLGIEDGRVTGPTLTESQWDNVLRKTSFSGLDMSEPDFANPKEHVHSVMVSTAINNSPHKYPARINVLTYRADNNSPMSLVSSLKKRGFEVTTGDLTSDISVFADKICIIIISPWSKQLSETQEMLRRASEVVACCRELLWVTRNAQSPGSTPDACLTTAFAVHLRKCYQRKSIVTLDMQDEDSCFEQEISDAVNFILDATILNPGWTTESGADFRHQHGRIQTHQRTPIPISIPTSVVDQVNAEGTRLSLMPPERKPVWSNAVHSSKPDDGLSTDEFNAIRDSLLDEFSKHITSLGSPEIVVKRVRQCLAETTGGGKMTRCFMPLETGRRCLSGKLSNFQARCLSILGWIVEIVHAAILMEDDMMDASIFRRSVLCRHLQPNIGMTAIADARMLRSSSRFLLRLHFQDHPAYNQLLQLLDTMDFHVDLGQITDTHLANTTFLGFLHFHRETYNFIISHKTAWYSFYLPVALAAHYLQLPVTQGLAHIENTMVALGKYFQAQDDYLDLFGDPAVTGKMGNDVHERKLAWPIIEALQICNRQDKLLLEAAYSEGNVEQVKSVLTSMGMRQVYAEFAQNSYQQIRALIDCIDESQGLKKEVFEYYLEMTHQRQK</sequence>
<keyword evidence="3" id="KW-0808">Transferase</keyword>
<evidence type="ECO:0000259" key="8">
    <source>
        <dbReference type="PROSITE" id="PS52004"/>
    </source>
</evidence>
<dbReference type="InterPro" id="IPR001227">
    <property type="entry name" value="Ac_transferase_dom_sf"/>
</dbReference>
<dbReference type="GO" id="GO:0004312">
    <property type="term" value="F:fatty acid synthase activity"/>
    <property type="evidence" value="ECO:0007669"/>
    <property type="project" value="TreeGrafter"/>
</dbReference>
<dbReference type="SMART" id="SM00825">
    <property type="entry name" value="PKS_KS"/>
    <property type="match status" value="1"/>
</dbReference>
<dbReference type="Gene3D" id="3.10.129.110">
    <property type="entry name" value="Polyketide synthase dehydratase"/>
    <property type="match status" value="1"/>
</dbReference>
<dbReference type="Gene3D" id="3.40.47.10">
    <property type="match status" value="1"/>
</dbReference>
<dbReference type="InterPro" id="IPR018201">
    <property type="entry name" value="Ketoacyl_synth_AS"/>
</dbReference>
<dbReference type="InterPro" id="IPR016035">
    <property type="entry name" value="Acyl_Trfase/lysoPLipase"/>
</dbReference>
<feature type="domain" description="PKS/mFAS DH" evidence="9">
    <location>
        <begin position="912"/>
        <end position="1214"/>
    </location>
</feature>
<dbReference type="InterPro" id="IPR014031">
    <property type="entry name" value="Ketoacyl_synth_C"/>
</dbReference>
<dbReference type="InterPro" id="IPR013217">
    <property type="entry name" value="Methyltransf_12"/>
</dbReference>
<dbReference type="SUPFAM" id="SSF52151">
    <property type="entry name" value="FabD/lysophospholipase-like"/>
    <property type="match status" value="1"/>
</dbReference>
<dbReference type="OrthoDB" id="329835at2759"/>
<dbReference type="InterPro" id="IPR016036">
    <property type="entry name" value="Malonyl_transacylase_ACP-bd"/>
</dbReference>
<dbReference type="InterPro" id="IPR020841">
    <property type="entry name" value="PKS_Beta-ketoAc_synthase_dom"/>
</dbReference>
<dbReference type="Gene3D" id="3.40.50.150">
    <property type="entry name" value="Vaccinia Virus protein VP39"/>
    <property type="match status" value="1"/>
</dbReference>